<dbReference type="InterPro" id="IPR013783">
    <property type="entry name" value="Ig-like_fold"/>
</dbReference>
<keyword evidence="2" id="KW-0812">Transmembrane</keyword>
<gene>
    <name evidence="5" type="ORF">H9L24_06545</name>
</gene>
<keyword evidence="6" id="KW-1185">Reference proteome</keyword>
<feature type="domain" description="DUF11" evidence="4">
    <location>
        <begin position="28"/>
        <end position="142"/>
    </location>
</feature>
<feature type="domain" description="DUF11" evidence="4">
    <location>
        <begin position="148"/>
        <end position="262"/>
    </location>
</feature>
<dbReference type="InterPro" id="IPR047589">
    <property type="entry name" value="DUF11_rpt"/>
</dbReference>
<sequence>MALFRRVAHVVLTALLFVSGAALAQSADLMLSKSVISATPNVGDTVTFTVTLTNDGPDTATNVIVQDLLPAGLAFVSAAPAQGSYSSATGLWTVGTVTMGATPTLQIQATVASSNVQVNIASILASDQSDPNPANNTASATVTPQRADLALTKSVSNAMPDVGNTVTFTVTLANNGPNVATNVTVQDLLPAGLTFVSSTPSQGSYASGTGIWAVGTVTTGAPPTLQIQAIVASPGAKTNIATVSHSDQSDPVPANNSTSATVTPQQHADLVLTHSVSNAAPNVSDTVTFTVTLANNGPDAATNVTVQDLLPAGLAFASATPSQGTYASGTGVWTVGTVTTPTPQTLQIQAIVVSPNAQTNTATVSHSDQSDPNPANNGASATATPQQADLALTVMASTATPGIGVNFTWTVTVSNFGPNAATNVAVLDLLPAGLTFVSATPSQGAYNSGTGAWTLGTIASGSSATLALTVQAGSSATVTNSASVGHSDQFDPNAANNAASATVRIGTQAAIPALSPFMQFLLWAALMAFGAQRLRARR</sequence>
<dbReference type="KEGG" id="amon:H9L24_06545"/>
<keyword evidence="2" id="KW-1133">Transmembrane helix</keyword>
<dbReference type="Gene3D" id="2.60.40.10">
    <property type="entry name" value="Immunoglobulins"/>
    <property type="match status" value="1"/>
</dbReference>
<dbReference type="NCBIfam" id="TIGR01451">
    <property type="entry name" value="B_ant_repeat"/>
    <property type="match status" value="4"/>
</dbReference>
<reference evidence="5 6" key="1">
    <citation type="submission" date="2020-08" db="EMBL/GenBank/DDBJ databases">
        <title>Genome sequence of Acidovorax monticola KACC 19171T.</title>
        <authorList>
            <person name="Hyun D.-W."/>
            <person name="Bae J.-W."/>
        </authorList>
    </citation>
    <scope>NUCLEOTIDE SEQUENCE [LARGE SCALE GENOMIC DNA]</scope>
    <source>
        <strain evidence="5 6">KACC 19171</strain>
    </source>
</reference>
<dbReference type="InterPro" id="IPR051172">
    <property type="entry name" value="Chlamydia_OmcB"/>
</dbReference>
<dbReference type="RefSeq" id="WP_187737471.1">
    <property type="nucleotide sequence ID" value="NZ_CP060790.1"/>
</dbReference>
<proteinExistence type="predicted"/>
<feature type="region of interest" description="Disordered" evidence="1">
    <location>
        <begin position="359"/>
        <end position="384"/>
    </location>
</feature>
<dbReference type="Pfam" id="PF01345">
    <property type="entry name" value="DUF11"/>
    <property type="match status" value="4"/>
</dbReference>
<keyword evidence="2" id="KW-0472">Membrane</keyword>
<feature type="signal peptide" evidence="3">
    <location>
        <begin position="1"/>
        <end position="24"/>
    </location>
</feature>
<keyword evidence="3" id="KW-0732">Signal</keyword>
<feature type="transmembrane region" description="Helical" evidence="2">
    <location>
        <begin position="509"/>
        <end position="529"/>
    </location>
</feature>
<dbReference type="AlphaFoldDB" id="A0A7H0HIX4"/>
<dbReference type="EMBL" id="CP060790">
    <property type="protein sequence ID" value="QNP60490.1"/>
    <property type="molecule type" value="Genomic_DNA"/>
</dbReference>
<evidence type="ECO:0000256" key="3">
    <source>
        <dbReference type="SAM" id="SignalP"/>
    </source>
</evidence>
<evidence type="ECO:0000259" key="4">
    <source>
        <dbReference type="Pfam" id="PF01345"/>
    </source>
</evidence>
<dbReference type="Proteomes" id="UP000516057">
    <property type="component" value="Chromosome"/>
</dbReference>
<dbReference type="Gene3D" id="2.60.40.3080">
    <property type="match status" value="2"/>
</dbReference>
<evidence type="ECO:0000256" key="1">
    <source>
        <dbReference type="SAM" id="MobiDB-lite"/>
    </source>
</evidence>
<dbReference type="InterPro" id="IPR001434">
    <property type="entry name" value="OmcB-like_DUF11"/>
</dbReference>
<feature type="domain" description="DUF11" evidence="4">
    <location>
        <begin position="269"/>
        <end position="382"/>
    </location>
</feature>
<evidence type="ECO:0000256" key="2">
    <source>
        <dbReference type="SAM" id="Phobius"/>
    </source>
</evidence>
<accession>A0A7H0HIX4</accession>
<feature type="domain" description="DUF11" evidence="4">
    <location>
        <begin position="389"/>
        <end position="503"/>
    </location>
</feature>
<protein>
    <submittedName>
        <fullName evidence="5">DUF11 domain-containing protein</fullName>
    </submittedName>
</protein>
<dbReference type="Gene3D" id="2.60.40.1170">
    <property type="entry name" value="Mu homology domain, subdomain B"/>
    <property type="match status" value="1"/>
</dbReference>
<feature type="chain" id="PRO_5028943573" evidence="3">
    <location>
        <begin position="25"/>
        <end position="538"/>
    </location>
</feature>
<evidence type="ECO:0000313" key="5">
    <source>
        <dbReference type="EMBL" id="QNP60490.1"/>
    </source>
</evidence>
<organism evidence="5 6">
    <name type="scientific">Paenacidovorax monticola</name>
    <dbReference type="NCBI Taxonomy" id="1926868"/>
    <lineage>
        <taxon>Bacteria</taxon>
        <taxon>Pseudomonadati</taxon>
        <taxon>Pseudomonadota</taxon>
        <taxon>Betaproteobacteria</taxon>
        <taxon>Burkholderiales</taxon>
        <taxon>Comamonadaceae</taxon>
        <taxon>Paenacidovorax</taxon>
    </lineage>
</organism>
<evidence type="ECO:0000313" key="6">
    <source>
        <dbReference type="Proteomes" id="UP000516057"/>
    </source>
</evidence>
<dbReference type="PANTHER" id="PTHR34819:SF3">
    <property type="entry name" value="CELL SURFACE PROTEIN"/>
    <property type="match status" value="1"/>
</dbReference>
<name>A0A7H0HIX4_9BURK</name>
<dbReference type="PANTHER" id="PTHR34819">
    <property type="entry name" value="LARGE CYSTEINE-RICH PERIPLASMIC PROTEIN OMCB"/>
    <property type="match status" value="1"/>
</dbReference>